<comment type="caution">
    <text evidence="4">The sequence shown here is derived from an EMBL/GenBank/DDBJ whole genome shotgun (WGS) entry which is preliminary data.</text>
</comment>
<organism evidence="4 5">
    <name type="scientific">Cryomorpha ignava</name>
    <dbReference type="NCBI Taxonomy" id="101383"/>
    <lineage>
        <taxon>Bacteria</taxon>
        <taxon>Pseudomonadati</taxon>
        <taxon>Bacteroidota</taxon>
        <taxon>Flavobacteriia</taxon>
        <taxon>Flavobacteriales</taxon>
        <taxon>Cryomorphaceae</taxon>
        <taxon>Cryomorpha</taxon>
    </lineage>
</organism>
<dbReference type="AlphaFoldDB" id="A0A7K3WU81"/>
<dbReference type="InterPro" id="IPR016188">
    <property type="entry name" value="PurM-like_N"/>
</dbReference>
<feature type="domain" description="PurM-like N-terminal" evidence="3">
    <location>
        <begin position="34"/>
        <end position="147"/>
    </location>
</feature>
<feature type="binding site" evidence="2">
    <location>
        <position position="235"/>
    </location>
    <ligand>
        <name>Mg(2+)</name>
        <dbReference type="ChEBI" id="CHEBI:18420"/>
        <label>5</label>
    </ligand>
</feature>
<dbReference type="UniPathway" id="UPA00060">
    <property type="reaction ID" value="UER00142"/>
</dbReference>
<dbReference type="NCBIfam" id="TIGR01379">
    <property type="entry name" value="thiL"/>
    <property type="match status" value="1"/>
</dbReference>
<dbReference type="SUPFAM" id="SSF56042">
    <property type="entry name" value="PurM C-terminal domain-like"/>
    <property type="match status" value="1"/>
</dbReference>
<feature type="binding site" evidence="2">
    <location>
        <position position="51"/>
    </location>
    <ligand>
        <name>Mg(2+)</name>
        <dbReference type="ChEBI" id="CHEBI:18420"/>
        <label>1</label>
    </ligand>
</feature>
<keyword evidence="5" id="KW-1185">Reference proteome</keyword>
<evidence type="ECO:0000313" key="4">
    <source>
        <dbReference type="EMBL" id="NEN25108.1"/>
    </source>
</evidence>
<comment type="miscellaneous">
    <text evidence="2">Reaction mechanism of ThiL seems to utilize a direct, inline transfer of the gamma-phosphate of ATP to TMP rather than a phosphorylated enzyme intermediate.</text>
</comment>
<dbReference type="RefSeq" id="WP_163286567.1">
    <property type="nucleotide sequence ID" value="NZ_JAAGVY010000040.1"/>
</dbReference>
<dbReference type="Gene3D" id="3.90.650.10">
    <property type="entry name" value="PurM-like C-terminal domain"/>
    <property type="match status" value="1"/>
</dbReference>
<reference evidence="4 5" key="1">
    <citation type="submission" date="2020-02" db="EMBL/GenBank/DDBJ databases">
        <title>Out from the shadows clarifying the taxonomy of the family Cryomorphaceae and related taxa by utilizing the GTDB taxonomic framework.</title>
        <authorList>
            <person name="Bowman J.P."/>
        </authorList>
    </citation>
    <scope>NUCLEOTIDE SEQUENCE [LARGE SCALE GENOMIC DNA]</scope>
    <source>
        <strain evidence="4 5">QSSC 1-22</strain>
    </source>
</reference>
<dbReference type="HAMAP" id="MF_02128">
    <property type="entry name" value="TMP_kinase"/>
    <property type="match status" value="1"/>
</dbReference>
<proteinExistence type="inferred from homology"/>
<dbReference type="PANTHER" id="PTHR30270:SF0">
    <property type="entry name" value="THIAMINE-MONOPHOSPHATE KINASE"/>
    <property type="match status" value="1"/>
</dbReference>
<feature type="binding site" evidence="2">
    <location>
        <position position="81"/>
    </location>
    <ligand>
        <name>Mg(2+)</name>
        <dbReference type="ChEBI" id="CHEBI:18420"/>
        <label>4</label>
    </ligand>
</feature>
<dbReference type="InterPro" id="IPR006283">
    <property type="entry name" value="ThiL-like"/>
</dbReference>
<dbReference type="PIRSF" id="PIRSF005303">
    <property type="entry name" value="Thiam_monoph_kin"/>
    <property type="match status" value="1"/>
</dbReference>
<feature type="binding site" evidence="2">
    <location>
        <position position="52"/>
    </location>
    <ligand>
        <name>Mg(2+)</name>
        <dbReference type="ChEBI" id="CHEBI:18420"/>
        <label>2</label>
    </ligand>
</feature>
<feature type="binding site" evidence="2">
    <location>
        <position position="52"/>
    </location>
    <ligand>
        <name>Mg(2+)</name>
        <dbReference type="ChEBI" id="CHEBI:18420"/>
        <label>1</label>
    </ligand>
</feature>
<feature type="binding site" evidence="2">
    <location>
        <position position="81"/>
    </location>
    <ligand>
        <name>Mg(2+)</name>
        <dbReference type="ChEBI" id="CHEBI:18420"/>
        <label>2</label>
    </ligand>
</feature>
<protein>
    <recommendedName>
        <fullName evidence="2">Thiamine-monophosphate kinase</fullName>
        <shortName evidence="2">TMP kinase</shortName>
        <shortName evidence="2">Thiamine-phosphate kinase</shortName>
        <ecNumber evidence="2">2.7.4.16</ecNumber>
    </recommendedName>
</protein>
<dbReference type="SUPFAM" id="SSF55326">
    <property type="entry name" value="PurM N-terminal domain-like"/>
    <property type="match status" value="1"/>
</dbReference>
<feature type="binding site" evidence="2">
    <location>
        <position position="36"/>
    </location>
    <ligand>
        <name>Mg(2+)</name>
        <dbReference type="ChEBI" id="CHEBI:18420"/>
        <label>4</label>
    </ligand>
</feature>
<comment type="pathway">
    <text evidence="2">Cofactor biosynthesis; thiamine diphosphate biosynthesis; thiamine diphosphate from thiamine phosphate: step 1/1.</text>
</comment>
<evidence type="ECO:0000256" key="2">
    <source>
        <dbReference type="HAMAP-Rule" id="MF_02128"/>
    </source>
</evidence>
<feature type="binding site" evidence="2">
    <location>
        <position position="50"/>
    </location>
    <ligand>
        <name>Mg(2+)</name>
        <dbReference type="ChEBI" id="CHEBI:18420"/>
        <label>4</label>
    </ligand>
</feature>
<dbReference type="EC" id="2.7.4.16" evidence="2"/>
<dbReference type="Proteomes" id="UP000486602">
    <property type="component" value="Unassembled WGS sequence"/>
</dbReference>
<dbReference type="PANTHER" id="PTHR30270">
    <property type="entry name" value="THIAMINE-MONOPHOSPHATE KINASE"/>
    <property type="match status" value="1"/>
</dbReference>
<evidence type="ECO:0000259" key="3">
    <source>
        <dbReference type="Pfam" id="PF00586"/>
    </source>
</evidence>
<dbReference type="GO" id="GO:0000287">
    <property type="term" value="F:magnesium ion binding"/>
    <property type="evidence" value="ECO:0007669"/>
    <property type="project" value="UniProtKB-UniRule"/>
</dbReference>
<gene>
    <name evidence="2 4" type="primary">thiL</name>
    <name evidence="4" type="ORF">G3O08_16530</name>
</gene>
<feature type="binding site" evidence="2">
    <location>
        <position position="155"/>
    </location>
    <ligand>
        <name>ATP</name>
        <dbReference type="ChEBI" id="CHEBI:30616"/>
    </ligand>
</feature>
<feature type="binding site" evidence="2">
    <location>
        <position position="36"/>
    </location>
    <ligand>
        <name>Mg(2+)</name>
        <dbReference type="ChEBI" id="CHEBI:18420"/>
        <label>3</label>
    </ligand>
</feature>
<dbReference type="Pfam" id="PF00586">
    <property type="entry name" value="AIRS"/>
    <property type="match status" value="1"/>
</dbReference>
<feature type="binding site" evidence="2">
    <location>
        <position position="234"/>
    </location>
    <ligand>
        <name>ATP</name>
        <dbReference type="ChEBI" id="CHEBI:30616"/>
    </ligand>
</feature>
<feature type="binding site" evidence="2">
    <location>
        <position position="81"/>
    </location>
    <ligand>
        <name>Mg(2+)</name>
        <dbReference type="ChEBI" id="CHEBI:18420"/>
        <label>3</label>
    </ligand>
</feature>
<feature type="binding site" evidence="2">
    <location>
        <position position="129"/>
    </location>
    <ligand>
        <name>Mg(2+)</name>
        <dbReference type="ChEBI" id="CHEBI:18420"/>
        <label>1</label>
    </ligand>
</feature>
<dbReference type="CDD" id="cd02194">
    <property type="entry name" value="ThiL"/>
    <property type="match status" value="1"/>
</dbReference>
<dbReference type="InterPro" id="IPR036921">
    <property type="entry name" value="PurM-like_N_sf"/>
</dbReference>
<dbReference type="EMBL" id="JAAGVY010000040">
    <property type="protein sequence ID" value="NEN25108.1"/>
    <property type="molecule type" value="Genomic_DNA"/>
</dbReference>
<dbReference type="InterPro" id="IPR036676">
    <property type="entry name" value="PurM-like_C_sf"/>
</dbReference>
<dbReference type="Gene3D" id="3.30.1330.10">
    <property type="entry name" value="PurM-like, N-terminal domain"/>
    <property type="match status" value="1"/>
</dbReference>
<keyword evidence="1 2" id="KW-0784">Thiamine biosynthesis</keyword>
<keyword evidence="2 4" id="KW-0418">Kinase</keyword>
<name>A0A7K3WU81_9FLAO</name>
<feature type="binding site" evidence="2">
    <location>
        <position position="232"/>
    </location>
    <ligand>
        <name>Mg(2+)</name>
        <dbReference type="ChEBI" id="CHEBI:18420"/>
        <label>3</label>
    </ligand>
</feature>
<dbReference type="GO" id="GO:0009228">
    <property type="term" value="P:thiamine biosynthetic process"/>
    <property type="evidence" value="ECO:0007669"/>
    <property type="project" value="UniProtKB-KW"/>
</dbReference>
<keyword evidence="2" id="KW-0547">Nucleotide-binding</keyword>
<evidence type="ECO:0000313" key="5">
    <source>
        <dbReference type="Proteomes" id="UP000486602"/>
    </source>
</evidence>
<comment type="function">
    <text evidence="2">Catalyzes the ATP-dependent phosphorylation of thiamine-monophosphate (TMP) to form thiamine-pyrophosphate (TPP), the active form of vitamin B1.</text>
</comment>
<dbReference type="GO" id="GO:0009030">
    <property type="term" value="F:thiamine-phosphate kinase activity"/>
    <property type="evidence" value="ECO:0007669"/>
    <property type="project" value="UniProtKB-UniRule"/>
</dbReference>
<keyword evidence="2" id="KW-0067">ATP-binding</keyword>
<comment type="similarity">
    <text evidence="2">Belongs to the thiamine-monophosphate kinase family.</text>
</comment>
<keyword evidence="2 4" id="KW-0808">Transferase</keyword>
<accession>A0A7K3WU81</accession>
<dbReference type="GO" id="GO:0009229">
    <property type="term" value="P:thiamine diphosphate biosynthetic process"/>
    <property type="evidence" value="ECO:0007669"/>
    <property type="project" value="UniProtKB-UniRule"/>
</dbReference>
<dbReference type="GO" id="GO:0005524">
    <property type="term" value="F:ATP binding"/>
    <property type="evidence" value="ECO:0007669"/>
    <property type="project" value="UniProtKB-UniRule"/>
</dbReference>
<evidence type="ECO:0000256" key="1">
    <source>
        <dbReference type="ARBA" id="ARBA00022977"/>
    </source>
</evidence>
<feature type="binding site" evidence="2">
    <location>
        <position position="285"/>
    </location>
    <ligand>
        <name>substrate</name>
    </ligand>
</feature>
<feature type="binding site" evidence="2">
    <location>
        <position position="336"/>
    </location>
    <ligand>
        <name>substrate</name>
    </ligand>
</feature>
<sequence length="353" mass="38207">MERTELENLGEFGLIKRLSKHIKNSNPTTVLGIGDDAAVIDAGDYYTLITTDMLMEGVHFDLSYAPLKHLGYKCAISNFSDIYAMNGKPTHMVVSIGLSNRFSLEAIEELYAGIISAAEVYGVDIVGGDTVSSKSGLVVNIAAYGKVDKDKVVYRSGAKDKDLLVVSGDLGGAYMGLQILEREKAVFESTPGVQPDLEGHDYILERQLKPEARKDVVEILAQLGVKPTSMIDISDGLASEVLHLCDSSAVGAHLYEEKIPIDPTVVSAATDFNLDPTICALNGGEDYELLFTIAQSDYEKLKGNPHFTFIGHIEEGSSPTLVARDGTAHELKAQGWDAFLEKKKGDSETDSQV</sequence>
<feature type="binding site" evidence="2">
    <location>
        <position position="111"/>
    </location>
    <ligand>
        <name>ATP</name>
        <dbReference type="ChEBI" id="CHEBI:30616"/>
    </ligand>
</feature>
<keyword evidence="2" id="KW-0479">Metal-binding</keyword>
<keyword evidence="2" id="KW-0460">Magnesium</keyword>
<comment type="catalytic activity">
    <reaction evidence="2">
        <text>thiamine phosphate + ATP = thiamine diphosphate + ADP</text>
        <dbReference type="Rhea" id="RHEA:15913"/>
        <dbReference type="ChEBI" id="CHEBI:30616"/>
        <dbReference type="ChEBI" id="CHEBI:37575"/>
        <dbReference type="ChEBI" id="CHEBI:58937"/>
        <dbReference type="ChEBI" id="CHEBI:456216"/>
        <dbReference type="EC" id="2.7.4.16"/>
    </reaction>
</comment>
<feature type="binding site" evidence="2">
    <location>
        <position position="59"/>
    </location>
    <ligand>
        <name>substrate</name>
    </ligand>
</feature>
<feature type="binding site" evidence="2">
    <location>
        <begin position="128"/>
        <end position="129"/>
    </location>
    <ligand>
        <name>ATP</name>
        <dbReference type="ChEBI" id="CHEBI:30616"/>
    </ligand>
</feature>